<evidence type="ECO:0000313" key="2">
    <source>
        <dbReference type="EMBL" id="VAW14190.1"/>
    </source>
</evidence>
<dbReference type="PROSITE" id="PS51257">
    <property type="entry name" value="PROKAR_LIPOPROTEIN"/>
    <property type="match status" value="1"/>
</dbReference>
<dbReference type="InterPro" id="IPR013108">
    <property type="entry name" value="Amidohydro_3"/>
</dbReference>
<dbReference type="PANTHER" id="PTHR22642">
    <property type="entry name" value="IMIDAZOLONEPROPIONASE"/>
    <property type="match status" value="1"/>
</dbReference>
<organism evidence="2">
    <name type="scientific">hydrothermal vent metagenome</name>
    <dbReference type="NCBI Taxonomy" id="652676"/>
    <lineage>
        <taxon>unclassified sequences</taxon>
        <taxon>metagenomes</taxon>
        <taxon>ecological metagenomes</taxon>
    </lineage>
</organism>
<dbReference type="AlphaFoldDB" id="A0A3B0TBD5"/>
<dbReference type="EMBL" id="UOEP01000032">
    <property type="protein sequence ID" value="VAW14190.1"/>
    <property type="molecule type" value="Genomic_DNA"/>
</dbReference>
<gene>
    <name evidence="2" type="ORF">MNBD_BACTEROID01-2211</name>
</gene>
<dbReference type="Pfam" id="PF07969">
    <property type="entry name" value="Amidohydro_3"/>
    <property type="match status" value="1"/>
</dbReference>
<feature type="domain" description="Amidohydrolase 3" evidence="1">
    <location>
        <begin position="72"/>
        <end position="229"/>
    </location>
</feature>
<reference evidence="2" key="1">
    <citation type="submission" date="2018-06" db="EMBL/GenBank/DDBJ databases">
        <authorList>
            <person name="Zhirakovskaya E."/>
        </authorList>
    </citation>
    <scope>NUCLEOTIDE SEQUENCE</scope>
</reference>
<dbReference type="InterPro" id="IPR011059">
    <property type="entry name" value="Metal-dep_hydrolase_composite"/>
</dbReference>
<accession>A0A3B0TBD5</accession>
<dbReference type="PANTHER" id="PTHR22642:SF2">
    <property type="entry name" value="PROTEIN LONG AFTER FAR-RED 3"/>
    <property type="match status" value="1"/>
</dbReference>
<evidence type="ECO:0000259" key="1">
    <source>
        <dbReference type="Pfam" id="PF07969"/>
    </source>
</evidence>
<name>A0A3B0TBD5_9ZZZZ</name>
<sequence length="278" mass="30848">MRTVAVLNLILVFLFSMSSCNQKETVSLIVTNGVVNTIDADFSRAESFAVNNGKVVAVGTNEEIIARYKAVQTIDAKGNWVYPGFIDAHCHFFSYGMNLQQYADLAGTTSREEIYERLKEHHKKSEGDWLLGRGWDQNDWTDKEFPDKIKLDELFPDVAVYLNRIDGHAAWCNSKALKLAKVNAETKVEGGGILLKNGKPTGVLIDNAMGLVWQLIPEPGNEMKQKALLASQQNCFEVGLTLTNSFYSKTAGCQTVATSRLKTLARSKPFTPRYSVSA</sequence>
<dbReference type="SUPFAM" id="SSF51338">
    <property type="entry name" value="Composite domain of metallo-dependent hydrolases"/>
    <property type="match status" value="1"/>
</dbReference>
<dbReference type="Gene3D" id="3.10.310.70">
    <property type="match status" value="1"/>
</dbReference>
<dbReference type="Gene3D" id="3.20.20.140">
    <property type="entry name" value="Metal-dependent hydrolases"/>
    <property type="match status" value="1"/>
</dbReference>
<proteinExistence type="predicted"/>
<dbReference type="GO" id="GO:0016810">
    <property type="term" value="F:hydrolase activity, acting on carbon-nitrogen (but not peptide) bonds"/>
    <property type="evidence" value="ECO:0007669"/>
    <property type="project" value="InterPro"/>
</dbReference>
<protein>
    <recommendedName>
        <fullName evidence="1">Amidohydrolase 3 domain-containing protein</fullName>
    </recommendedName>
</protein>
<dbReference type="Gene3D" id="2.30.40.10">
    <property type="entry name" value="Urease, subunit C, domain 1"/>
    <property type="match status" value="1"/>
</dbReference>